<evidence type="ECO:0000256" key="1">
    <source>
        <dbReference type="ARBA" id="ARBA00006620"/>
    </source>
</evidence>
<dbReference type="AlphaFoldDB" id="A0A2G9YTY7"/>
<sequence length="73" mass="8509">MPKLKPISWRELVKYLKGFGFERPYQSGKHPYMVNGDLVLTIPNPHSKDISQDLLSRILNQAGISREDWEIKK</sequence>
<evidence type="ECO:0000256" key="5">
    <source>
        <dbReference type="ARBA" id="ARBA00022801"/>
    </source>
</evidence>
<keyword evidence="7" id="KW-0346">Stress response</keyword>
<gene>
    <name evidence="8" type="ORF">COX37_02590</name>
</gene>
<dbReference type="SUPFAM" id="SSF54786">
    <property type="entry name" value="YcfA/nrd intein domain"/>
    <property type="match status" value="1"/>
</dbReference>
<dbReference type="Proteomes" id="UP000229976">
    <property type="component" value="Unassembled WGS sequence"/>
</dbReference>
<keyword evidence="6" id="KW-0694">RNA-binding</keyword>
<dbReference type="EMBL" id="PCRO01000033">
    <property type="protein sequence ID" value="PIP22715.1"/>
    <property type="molecule type" value="Genomic_DNA"/>
</dbReference>
<evidence type="ECO:0000256" key="4">
    <source>
        <dbReference type="ARBA" id="ARBA00022759"/>
    </source>
</evidence>
<dbReference type="GO" id="GO:0016787">
    <property type="term" value="F:hydrolase activity"/>
    <property type="evidence" value="ECO:0007669"/>
    <property type="project" value="UniProtKB-KW"/>
</dbReference>
<dbReference type="GO" id="GO:0004519">
    <property type="term" value="F:endonuclease activity"/>
    <property type="evidence" value="ECO:0007669"/>
    <property type="project" value="UniProtKB-KW"/>
</dbReference>
<comment type="caution">
    <text evidence="8">The sequence shown here is derived from an EMBL/GenBank/DDBJ whole genome shotgun (WGS) entry which is preliminary data.</text>
</comment>
<evidence type="ECO:0008006" key="10">
    <source>
        <dbReference type="Google" id="ProtNLM"/>
    </source>
</evidence>
<comment type="similarity">
    <text evidence="1">Belongs to the HicA mRNA interferase family.</text>
</comment>
<dbReference type="GO" id="GO:0003729">
    <property type="term" value="F:mRNA binding"/>
    <property type="evidence" value="ECO:0007669"/>
    <property type="project" value="InterPro"/>
</dbReference>
<dbReference type="InterPro" id="IPR012933">
    <property type="entry name" value="HicA_mRNA_interferase"/>
</dbReference>
<keyword evidence="5" id="KW-0378">Hydrolase</keyword>
<keyword evidence="3" id="KW-0540">Nuclease</keyword>
<dbReference type="Pfam" id="PF07927">
    <property type="entry name" value="HicA_toxin"/>
    <property type="match status" value="1"/>
</dbReference>
<keyword evidence="2" id="KW-1277">Toxin-antitoxin system</keyword>
<evidence type="ECO:0000313" key="9">
    <source>
        <dbReference type="Proteomes" id="UP000229976"/>
    </source>
</evidence>
<proteinExistence type="inferred from homology"/>
<name>A0A2G9YTY7_9BACT</name>
<protein>
    <recommendedName>
        <fullName evidence="10">Type II toxin-antitoxin system HicA family toxin</fullName>
    </recommendedName>
</protein>
<evidence type="ECO:0000256" key="2">
    <source>
        <dbReference type="ARBA" id="ARBA00022649"/>
    </source>
</evidence>
<organism evidence="8 9">
    <name type="scientific">Candidatus Nealsonbacteria bacterium CG23_combo_of_CG06-09_8_20_14_all_39_17</name>
    <dbReference type="NCBI Taxonomy" id="1974722"/>
    <lineage>
        <taxon>Bacteria</taxon>
        <taxon>Candidatus Nealsoniibacteriota</taxon>
    </lineage>
</organism>
<dbReference type="Gene3D" id="3.30.920.30">
    <property type="entry name" value="Hypothetical protein"/>
    <property type="match status" value="1"/>
</dbReference>
<reference evidence="8 9" key="1">
    <citation type="submission" date="2017-09" db="EMBL/GenBank/DDBJ databases">
        <title>Depth-based differentiation of microbial function through sediment-hosted aquifers and enrichment of novel symbionts in the deep terrestrial subsurface.</title>
        <authorList>
            <person name="Probst A.J."/>
            <person name="Ladd B."/>
            <person name="Jarett J.K."/>
            <person name="Geller-Mcgrath D.E."/>
            <person name="Sieber C.M."/>
            <person name="Emerson J.B."/>
            <person name="Anantharaman K."/>
            <person name="Thomas B.C."/>
            <person name="Malmstrom R."/>
            <person name="Stieglmeier M."/>
            <person name="Klingl A."/>
            <person name="Woyke T."/>
            <person name="Ryan C.M."/>
            <person name="Banfield J.F."/>
        </authorList>
    </citation>
    <scope>NUCLEOTIDE SEQUENCE [LARGE SCALE GENOMIC DNA]</scope>
    <source>
        <strain evidence="8">CG23_combo_of_CG06-09_8_20_14_all_39_17</strain>
    </source>
</reference>
<dbReference type="InterPro" id="IPR038570">
    <property type="entry name" value="HicA_sf"/>
</dbReference>
<evidence type="ECO:0000313" key="8">
    <source>
        <dbReference type="EMBL" id="PIP22715.1"/>
    </source>
</evidence>
<evidence type="ECO:0000256" key="7">
    <source>
        <dbReference type="ARBA" id="ARBA00023016"/>
    </source>
</evidence>
<evidence type="ECO:0000256" key="6">
    <source>
        <dbReference type="ARBA" id="ARBA00022884"/>
    </source>
</evidence>
<keyword evidence="4" id="KW-0255">Endonuclease</keyword>
<accession>A0A2G9YTY7</accession>
<evidence type="ECO:0000256" key="3">
    <source>
        <dbReference type="ARBA" id="ARBA00022722"/>
    </source>
</evidence>